<feature type="compositionally biased region" description="Pro residues" evidence="4">
    <location>
        <begin position="137"/>
        <end position="150"/>
    </location>
</feature>
<evidence type="ECO:0000313" key="7">
    <source>
        <dbReference type="Ensembl" id="ENSAMXP00005016895.1"/>
    </source>
</evidence>
<protein>
    <recommendedName>
        <fullName evidence="9">Immunoglobulin subtype domain-containing protein</fullName>
    </recommendedName>
</protein>
<name>A0A8B9HTX6_ASTMX</name>
<dbReference type="InterPro" id="IPR013783">
    <property type="entry name" value="Ig-like_fold"/>
</dbReference>
<feature type="region of interest" description="Disordered" evidence="4">
    <location>
        <begin position="120"/>
        <end position="157"/>
    </location>
</feature>
<dbReference type="PANTHER" id="PTHR11860:SF87">
    <property type="entry name" value="CMRF35-LIKE MOLECULE 8"/>
    <property type="match status" value="1"/>
</dbReference>
<accession>A0A8B9HTX6</accession>
<dbReference type="InterPro" id="IPR050671">
    <property type="entry name" value="CD300_family_receptors"/>
</dbReference>
<evidence type="ECO:0000259" key="5">
    <source>
        <dbReference type="SMART" id="SM00406"/>
    </source>
</evidence>
<keyword evidence="2" id="KW-0812">Transmembrane</keyword>
<proteinExistence type="predicted"/>
<dbReference type="AlphaFoldDB" id="A0A8B9HTX6"/>
<feature type="domain" description="Immunoglobulin" evidence="6">
    <location>
        <begin position="14"/>
        <end position="112"/>
    </location>
</feature>
<evidence type="ECO:0000256" key="2">
    <source>
        <dbReference type="ARBA" id="ARBA00022692"/>
    </source>
</evidence>
<dbReference type="InterPro" id="IPR013106">
    <property type="entry name" value="Ig_V-set"/>
</dbReference>
<evidence type="ECO:0000256" key="4">
    <source>
        <dbReference type="SAM" id="MobiDB-lite"/>
    </source>
</evidence>
<dbReference type="Proteomes" id="UP000694621">
    <property type="component" value="Unplaced"/>
</dbReference>
<dbReference type="Pfam" id="PF07686">
    <property type="entry name" value="V-set"/>
    <property type="match status" value="1"/>
</dbReference>
<evidence type="ECO:0000313" key="8">
    <source>
        <dbReference type="Proteomes" id="UP000694621"/>
    </source>
</evidence>
<evidence type="ECO:0000256" key="1">
    <source>
        <dbReference type="ARBA" id="ARBA00004370"/>
    </source>
</evidence>
<evidence type="ECO:0008006" key="9">
    <source>
        <dbReference type="Google" id="ProtNLM"/>
    </source>
</evidence>
<keyword evidence="3" id="KW-0472">Membrane</keyword>
<organism evidence="7 8">
    <name type="scientific">Astyanax mexicanus</name>
    <name type="common">Blind cave fish</name>
    <name type="synonym">Astyanax fasciatus mexicanus</name>
    <dbReference type="NCBI Taxonomy" id="7994"/>
    <lineage>
        <taxon>Eukaryota</taxon>
        <taxon>Metazoa</taxon>
        <taxon>Chordata</taxon>
        <taxon>Craniata</taxon>
        <taxon>Vertebrata</taxon>
        <taxon>Euteleostomi</taxon>
        <taxon>Actinopterygii</taxon>
        <taxon>Neopterygii</taxon>
        <taxon>Teleostei</taxon>
        <taxon>Ostariophysi</taxon>
        <taxon>Characiformes</taxon>
        <taxon>Characoidei</taxon>
        <taxon>Acestrorhamphidae</taxon>
        <taxon>Acestrorhamphinae</taxon>
        <taxon>Astyanax</taxon>
    </lineage>
</organism>
<evidence type="ECO:0000256" key="3">
    <source>
        <dbReference type="ARBA" id="ARBA00023136"/>
    </source>
</evidence>
<dbReference type="InterPro" id="IPR003599">
    <property type="entry name" value="Ig_sub"/>
</dbReference>
<evidence type="ECO:0000259" key="6">
    <source>
        <dbReference type="SMART" id="SM00409"/>
    </source>
</evidence>
<dbReference type="InterPro" id="IPR036179">
    <property type="entry name" value="Ig-like_dom_sf"/>
</dbReference>
<reference evidence="7" key="1">
    <citation type="submission" date="2025-08" db="UniProtKB">
        <authorList>
            <consortium name="Ensembl"/>
        </authorList>
    </citation>
    <scope>IDENTIFICATION</scope>
</reference>
<dbReference type="GO" id="GO:0005886">
    <property type="term" value="C:plasma membrane"/>
    <property type="evidence" value="ECO:0007669"/>
    <property type="project" value="TreeGrafter"/>
</dbReference>
<dbReference type="PANTHER" id="PTHR11860">
    <property type="entry name" value="POLYMERIC-IMMUNOGLOBULIN RECEPTOR"/>
    <property type="match status" value="1"/>
</dbReference>
<dbReference type="SMART" id="SM00406">
    <property type="entry name" value="IGv"/>
    <property type="match status" value="1"/>
</dbReference>
<comment type="subcellular location">
    <subcellularLocation>
        <location evidence="1">Membrane</location>
    </subcellularLocation>
</comment>
<dbReference type="Gene3D" id="2.60.40.10">
    <property type="entry name" value="Immunoglobulins"/>
    <property type="match status" value="1"/>
</dbReference>
<dbReference type="GO" id="GO:0004888">
    <property type="term" value="F:transmembrane signaling receptor activity"/>
    <property type="evidence" value="ECO:0007669"/>
    <property type="project" value="TreeGrafter"/>
</dbReference>
<dbReference type="SMART" id="SM00409">
    <property type="entry name" value="IG"/>
    <property type="match status" value="1"/>
</dbReference>
<feature type="domain" description="Immunoglobulin V-set" evidence="5">
    <location>
        <begin position="24"/>
        <end position="96"/>
    </location>
</feature>
<sequence length="182" mass="19598">MRMLHVTYTCCGMSLPHKAHPGETVTFTCKYPAEFQKYFKYLYKVTNHNLSVVIYTLGSSVQKGRFSISDHTEKNLFNVSISNLTVEDAGVYLCGGVANYETLFNKIGLLVGGNTSPAPTAPAATPPIAPTASRVPPTAPPAPPPAPTTAPPTALTAPTPTVTTSCKPSFHIYIFFNIFIFV</sequence>
<dbReference type="SUPFAM" id="SSF48726">
    <property type="entry name" value="Immunoglobulin"/>
    <property type="match status" value="1"/>
</dbReference>
<dbReference type="Ensembl" id="ENSAMXT00005018656.1">
    <property type="protein sequence ID" value="ENSAMXP00005016895.1"/>
    <property type="gene ID" value="ENSAMXG00005008810.1"/>
</dbReference>